<proteinExistence type="predicted"/>
<accession>A0A392RKU8</accession>
<sequence length="59" mass="6626">MLDCICKICREKDPFKLHSESSKVLVEMDQHGVPRNVETFNAARLEEGDVMIDGMKSSG</sequence>
<name>A0A392RKU8_9FABA</name>
<keyword evidence="2" id="KW-1185">Reference proteome</keyword>
<reference evidence="1 2" key="1">
    <citation type="journal article" date="2018" name="Front. Plant Sci.">
        <title>Red Clover (Trifolium pratense) and Zigzag Clover (T. medium) - A Picture of Genomic Similarities and Differences.</title>
        <authorList>
            <person name="Dluhosova J."/>
            <person name="Istvanek J."/>
            <person name="Nedelnik J."/>
            <person name="Repkova J."/>
        </authorList>
    </citation>
    <scope>NUCLEOTIDE SEQUENCE [LARGE SCALE GENOMIC DNA]</scope>
    <source>
        <strain evidence="2">cv. 10/8</strain>
        <tissue evidence="1">Leaf</tissue>
    </source>
</reference>
<dbReference type="EMBL" id="LXQA010237772">
    <property type="protein sequence ID" value="MCI36822.1"/>
    <property type="molecule type" value="Genomic_DNA"/>
</dbReference>
<evidence type="ECO:0000313" key="2">
    <source>
        <dbReference type="Proteomes" id="UP000265520"/>
    </source>
</evidence>
<evidence type="ECO:0000313" key="1">
    <source>
        <dbReference type="EMBL" id="MCI36822.1"/>
    </source>
</evidence>
<comment type="caution">
    <text evidence="1">The sequence shown here is derived from an EMBL/GenBank/DDBJ whole genome shotgun (WGS) entry which is preliminary data.</text>
</comment>
<dbReference type="AlphaFoldDB" id="A0A392RKU8"/>
<organism evidence="1 2">
    <name type="scientific">Trifolium medium</name>
    <dbReference type="NCBI Taxonomy" id="97028"/>
    <lineage>
        <taxon>Eukaryota</taxon>
        <taxon>Viridiplantae</taxon>
        <taxon>Streptophyta</taxon>
        <taxon>Embryophyta</taxon>
        <taxon>Tracheophyta</taxon>
        <taxon>Spermatophyta</taxon>
        <taxon>Magnoliopsida</taxon>
        <taxon>eudicotyledons</taxon>
        <taxon>Gunneridae</taxon>
        <taxon>Pentapetalae</taxon>
        <taxon>rosids</taxon>
        <taxon>fabids</taxon>
        <taxon>Fabales</taxon>
        <taxon>Fabaceae</taxon>
        <taxon>Papilionoideae</taxon>
        <taxon>50 kb inversion clade</taxon>
        <taxon>NPAAA clade</taxon>
        <taxon>Hologalegina</taxon>
        <taxon>IRL clade</taxon>
        <taxon>Trifolieae</taxon>
        <taxon>Trifolium</taxon>
    </lineage>
</organism>
<protein>
    <submittedName>
        <fullName evidence="1">Pentatricopeptide repeat-containing protein</fullName>
    </submittedName>
</protein>
<dbReference type="Proteomes" id="UP000265520">
    <property type="component" value="Unassembled WGS sequence"/>
</dbReference>
<feature type="non-terminal residue" evidence="1">
    <location>
        <position position="59"/>
    </location>
</feature>